<dbReference type="SUPFAM" id="SSF52954">
    <property type="entry name" value="Class II aaRS ABD-related"/>
    <property type="match status" value="1"/>
</dbReference>
<protein>
    <recommendedName>
        <fullName evidence="2">F-box domain-containing protein</fullName>
    </recommendedName>
</protein>
<dbReference type="InterPro" id="IPR004154">
    <property type="entry name" value="Anticodon-bd"/>
</dbReference>
<sequence length="174" mass="19783">MSDSFDLPQELVVEILVRLPIQDLVKFTAVCKSWNSLIKNPTFISIYFGKTVSLPEHCARDFPLWISPIQARILPVTDTQLDFCNEVTRRLKASGIQAEVCHGKHLAILIRDAWKQKIPLMAVVGPKEVETDSVTVRSRFGYGAQLGTMKIDEFSYNIKQAIKERTSLYELLML</sequence>
<dbReference type="Gene3D" id="1.20.1280.50">
    <property type="match status" value="1"/>
</dbReference>
<feature type="domain" description="F-box" evidence="2">
    <location>
        <begin position="1"/>
        <end position="51"/>
    </location>
</feature>
<dbReference type="GO" id="GO:0004829">
    <property type="term" value="F:threonine-tRNA ligase activity"/>
    <property type="evidence" value="ECO:0007669"/>
    <property type="project" value="TreeGrafter"/>
</dbReference>
<evidence type="ECO:0000313" key="3">
    <source>
        <dbReference type="EMBL" id="OMP03624.1"/>
    </source>
</evidence>
<dbReference type="Pfam" id="PF03129">
    <property type="entry name" value="HGTP_anticodon"/>
    <property type="match status" value="1"/>
</dbReference>
<dbReference type="Pfam" id="PF00646">
    <property type="entry name" value="F-box"/>
    <property type="match status" value="1"/>
</dbReference>
<dbReference type="FunFam" id="3.40.50.800:FF:000001">
    <property type="entry name" value="Threonine--tRNA ligase"/>
    <property type="match status" value="1"/>
</dbReference>
<dbReference type="GO" id="GO:0006435">
    <property type="term" value="P:threonyl-tRNA aminoacylation"/>
    <property type="evidence" value="ECO:0007669"/>
    <property type="project" value="TreeGrafter"/>
</dbReference>
<dbReference type="InterPro" id="IPR001810">
    <property type="entry name" value="F-box_dom"/>
</dbReference>
<proteinExistence type="predicted"/>
<gene>
    <name evidence="3" type="ORF">COLO4_10294</name>
</gene>
<evidence type="ECO:0000256" key="1">
    <source>
        <dbReference type="ARBA" id="ARBA00022917"/>
    </source>
</evidence>
<dbReference type="PANTHER" id="PTHR11451:SF44">
    <property type="entry name" value="THREONINE--TRNA LIGASE, CHLOROPLASTIC_MITOCHONDRIAL 2"/>
    <property type="match status" value="1"/>
</dbReference>
<dbReference type="GO" id="GO:0009570">
    <property type="term" value="C:chloroplast stroma"/>
    <property type="evidence" value="ECO:0007669"/>
    <property type="project" value="TreeGrafter"/>
</dbReference>
<organism evidence="3 4">
    <name type="scientific">Corchorus olitorius</name>
    <dbReference type="NCBI Taxonomy" id="93759"/>
    <lineage>
        <taxon>Eukaryota</taxon>
        <taxon>Viridiplantae</taxon>
        <taxon>Streptophyta</taxon>
        <taxon>Embryophyta</taxon>
        <taxon>Tracheophyta</taxon>
        <taxon>Spermatophyta</taxon>
        <taxon>Magnoliopsida</taxon>
        <taxon>eudicotyledons</taxon>
        <taxon>Gunneridae</taxon>
        <taxon>Pentapetalae</taxon>
        <taxon>rosids</taxon>
        <taxon>malvids</taxon>
        <taxon>Malvales</taxon>
        <taxon>Malvaceae</taxon>
        <taxon>Grewioideae</taxon>
        <taxon>Apeibeae</taxon>
        <taxon>Corchorus</taxon>
    </lineage>
</organism>
<dbReference type="InterPro" id="IPR036621">
    <property type="entry name" value="Anticodon-bd_dom_sf"/>
</dbReference>
<dbReference type="AlphaFoldDB" id="A0A1R3K988"/>
<dbReference type="CDD" id="cd22157">
    <property type="entry name" value="F-box_AtFBW1-like"/>
    <property type="match status" value="1"/>
</dbReference>
<accession>A0A1R3K988</accession>
<keyword evidence="4" id="KW-1185">Reference proteome</keyword>
<dbReference type="PANTHER" id="PTHR11451">
    <property type="entry name" value="THREONINE-TRNA LIGASE"/>
    <property type="match status" value="1"/>
</dbReference>
<dbReference type="SMART" id="SM00256">
    <property type="entry name" value="FBOX"/>
    <property type="match status" value="1"/>
</dbReference>
<dbReference type="Gene3D" id="3.40.50.800">
    <property type="entry name" value="Anticodon-binding domain"/>
    <property type="match status" value="1"/>
</dbReference>
<dbReference type="STRING" id="93759.A0A1R3K988"/>
<evidence type="ECO:0000313" key="4">
    <source>
        <dbReference type="Proteomes" id="UP000187203"/>
    </source>
</evidence>
<dbReference type="EMBL" id="AWUE01014462">
    <property type="protein sequence ID" value="OMP03624.1"/>
    <property type="molecule type" value="Genomic_DNA"/>
</dbReference>
<dbReference type="PROSITE" id="PS50181">
    <property type="entry name" value="FBOX"/>
    <property type="match status" value="1"/>
</dbReference>
<dbReference type="OrthoDB" id="5423599at2759"/>
<dbReference type="Proteomes" id="UP000187203">
    <property type="component" value="Unassembled WGS sequence"/>
</dbReference>
<name>A0A1R3K988_9ROSI</name>
<dbReference type="SUPFAM" id="SSF81383">
    <property type="entry name" value="F-box domain"/>
    <property type="match status" value="1"/>
</dbReference>
<reference evidence="4" key="1">
    <citation type="submission" date="2013-09" db="EMBL/GenBank/DDBJ databases">
        <title>Corchorus olitorius genome sequencing.</title>
        <authorList>
            <person name="Alam M."/>
            <person name="Haque M.S."/>
            <person name="Islam M.S."/>
            <person name="Emdad E.M."/>
            <person name="Islam M.M."/>
            <person name="Ahmed B."/>
            <person name="Halim A."/>
            <person name="Hossen Q.M.M."/>
            <person name="Hossain M.Z."/>
            <person name="Ahmed R."/>
            <person name="Khan M.M."/>
            <person name="Islam R."/>
            <person name="Rashid M.M."/>
            <person name="Khan S.A."/>
            <person name="Rahman M.S."/>
            <person name="Alam M."/>
            <person name="Yahiya A.S."/>
            <person name="Khan M.S."/>
            <person name="Azam M.S."/>
            <person name="Haque T."/>
            <person name="Lashkar M.Z.H."/>
            <person name="Akhand A.I."/>
            <person name="Morshed G."/>
            <person name="Roy S."/>
            <person name="Uddin K.S."/>
            <person name="Rabeya T."/>
            <person name="Hossain A.S."/>
            <person name="Chowdhury A."/>
            <person name="Snigdha A.R."/>
            <person name="Mortoza M.S."/>
            <person name="Matin S.A."/>
            <person name="Hoque S.M.E."/>
            <person name="Islam M.K."/>
            <person name="Roy D.K."/>
            <person name="Haider R."/>
            <person name="Moosa M.M."/>
            <person name="Elias S.M."/>
            <person name="Hasan A.M."/>
            <person name="Jahan S."/>
            <person name="Shafiuddin M."/>
            <person name="Mahmood N."/>
            <person name="Shommy N.S."/>
        </authorList>
    </citation>
    <scope>NUCLEOTIDE SEQUENCE [LARGE SCALE GENOMIC DNA]</scope>
    <source>
        <strain evidence="4">cv. O-4</strain>
    </source>
</reference>
<comment type="caution">
    <text evidence="3">The sequence shown here is derived from an EMBL/GenBank/DDBJ whole genome shotgun (WGS) entry which is preliminary data.</text>
</comment>
<dbReference type="InterPro" id="IPR036047">
    <property type="entry name" value="F-box-like_dom_sf"/>
</dbReference>
<keyword evidence="1" id="KW-0648">Protein biosynthesis</keyword>
<evidence type="ECO:0000259" key="2">
    <source>
        <dbReference type="PROSITE" id="PS50181"/>
    </source>
</evidence>